<dbReference type="Pfam" id="PF00881">
    <property type="entry name" value="Nitroreductase"/>
    <property type="match status" value="1"/>
</dbReference>
<dbReference type="Gene3D" id="3.40.109.10">
    <property type="entry name" value="NADH Oxidase"/>
    <property type="match status" value="1"/>
</dbReference>
<dbReference type="Proteomes" id="UP000003026">
    <property type="component" value="Unassembled WGS sequence"/>
</dbReference>
<dbReference type="GO" id="GO:0005829">
    <property type="term" value="C:cytosol"/>
    <property type="evidence" value="ECO:0007669"/>
    <property type="project" value="TreeGrafter"/>
</dbReference>
<dbReference type="PANTHER" id="PTHR23026">
    <property type="entry name" value="NADPH NITROREDUCTASE"/>
    <property type="match status" value="1"/>
</dbReference>
<dbReference type="InterPro" id="IPR033878">
    <property type="entry name" value="NfsB-like"/>
</dbReference>
<evidence type="ECO:0000256" key="5">
    <source>
        <dbReference type="ARBA" id="ARBA00022857"/>
    </source>
</evidence>
<dbReference type="PANTHER" id="PTHR23026:SF125">
    <property type="entry name" value="OXYGEN-INSENSITIVE NAD(P)H NITROREDUCTASE"/>
    <property type="match status" value="1"/>
</dbReference>
<dbReference type="EMBL" id="AKNW01000006">
    <property type="protein sequence ID" value="EJB36284.1"/>
    <property type="molecule type" value="Genomic_DNA"/>
</dbReference>
<dbReference type="InterPro" id="IPR050627">
    <property type="entry name" value="Nitroreductase/BluB"/>
</dbReference>
<dbReference type="GO" id="GO:0046857">
    <property type="term" value="F:oxidoreductase activity, acting on other nitrogenous compounds as donors, with NAD or NADP as acceptor"/>
    <property type="evidence" value="ECO:0007669"/>
    <property type="project" value="TreeGrafter"/>
</dbReference>
<dbReference type="AlphaFoldDB" id="I9QTB3"/>
<reference evidence="9 10" key="1">
    <citation type="submission" date="2012-04" db="EMBL/GenBank/DDBJ databases">
        <title>Genome sequence of Helicobacter pylori NQ4044.</title>
        <authorList>
            <person name="Blanchard T.G."/>
            <person name="Czinn S.J."/>
            <person name="McCracken C."/>
            <person name="Abolude K."/>
            <person name="Maroo A."/>
            <person name="Santana-Cruz I."/>
            <person name="Tallon L.J."/>
            <person name="Ficke F.W.F."/>
        </authorList>
    </citation>
    <scope>NUCLEOTIDE SEQUENCE [LARGE SCALE GENOMIC DNA]</scope>
    <source>
        <strain evidence="9 10">NQ4044</strain>
    </source>
</reference>
<evidence type="ECO:0000313" key="10">
    <source>
        <dbReference type="Proteomes" id="UP000003026"/>
    </source>
</evidence>
<keyword evidence="7" id="KW-0520">NAD</keyword>
<comment type="similarity">
    <text evidence="2">Belongs to the nitroreductase family.</text>
</comment>
<keyword evidence="6 9" id="KW-0560">Oxidoreductase</keyword>
<keyword evidence="5" id="KW-0521">NADP</keyword>
<dbReference type="SUPFAM" id="SSF55469">
    <property type="entry name" value="FMN-dependent nitroreductase-like"/>
    <property type="match status" value="1"/>
</dbReference>
<dbReference type="PATRIC" id="fig|992028.3.peg.868"/>
<accession>I9QTB3</accession>
<evidence type="ECO:0000256" key="3">
    <source>
        <dbReference type="ARBA" id="ARBA00022630"/>
    </source>
</evidence>
<keyword evidence="3" id="KW-0285">Flavoprotein</keyword>
<keyword evidence="4" id="KW-0288">FMN</keyword>
<organism evidence="9 10">
    <name type="scientific">Helicobacter pylori NQ4044</name>
    <dbReference type="NCBI Taxonomy" id="992028"/>
    <lineage>
        <taxon>Bacteria</taxon>
        <taxon>Pseudomonadati</taxon>
        <taxon>Campylobacterota</taxon>
        <taxon>Epsilonproteobacteria</taxon>
        <taxon>Campylobacterales</taxon>
        <taxon>Helicobacteraceae</taxon>
        <taxon>Helicobacter</taxon>
    </lineage>
</organism>
<evidence type="ECO:0000256" key="6">
    <source>
        <dbReference type="ARBA" id="ARBA00023002"/>
    </source>
</evidence>
<dbReference type="CDD" id="cd02149">
    <property type="entry name" value="NfsB-like"/>
    <property type="match status" value="1"/>
</dbReference>
<sequence length="222" mass="25957">MDREQVVALQHQRFAAKKYDPNRRISQKDWEALVEVGRLAPSSIGLEPWKMLLLKNERMKEDLKPMAWGALFGLEGASHFVIYLARKGVTYDSDYVKKVMHEVKKRDYDTNSRFAQIIKNFQENDFQENDMKLNSERSLFDWASKQTYIQMANMMMAATMLGIDSCPIEGYDQEKVEAYLEEKGYLNTAEFGVSVMACFGYRNQEITPKTRWKTEVIYEVIE</sequence>
<feature type="domain" description="Nitroreductase" evidence="8">
    <location>
        <begin position="12"/>
        <end position="181"/>
    </location>
</feature>
<evidence type="ECO:0000256" key="4">
    <source>
        <dbReference type="ARBA" id="ARBA00022643"/>
    </source>
</evidence>
<dbReference type="FunFam" id="3.40.109.10:FF:000008">
    <property type="entry name" value="Putative NAD(P)H nitroreductase"/>
    <property type="match status" value="1"/>
</dbReference>
<name>I9QTB3_HELPX</name>
<evidence type="ECO:0000256" key="7">
    <source>
        <dbReference type="ARBA" id="ARBA00023027"/>
    </source>
</evidence>
<dbReference type="EC" id="1.6.99.-" evidence="9"/>
<dbReference type="InterPro" id="IPR000415">
    <property type="entry name" value="Nitroreductase-like"/>
</dbReference>
<proteinExistence type="inferred from homology"/>
<dbReference type="GO" id="GO:0046256">
    <property type="term" value="P:2,4,6-trinitrotoluene catabolic process"/>
    <property type="evidence" value="ECO:0007669"/>
    <property type="project" value="TreeGrafter"/>
</dbReference>
<dbReference type="InterPro" id="IPR029479">
    <property type="entry name" value="Nitroreductase"/>
</dbReference>
<evidence type="ECO:0000313" key="9">
    <source>
        <dbReference type="EMBL" id="EJB36284.1"/>
    </source>
</evidence>
<evidence type="ECO:0000256" key="2">
    <source>
        <dbReference type="ARBA" id="ARBA00007118"/>
    </source>
</evidence>
<comment type="cofactor">
    <cofactor evidence="1">
        <name>FMN</name>
        <dbReference type="ChEBI" id="CHEBI:58210"/>
    </cofactor>
</comment>
<dbReference type="RefSeq" id="WP_000373523.1">
    <property type="nucleotide sequence ID" value="NZ_AKNW01000006.1"/>
</dbReference>
<evidence type="ECO:0000259" key="8">
    <source>
        <dbReference type="Pfam" id="PF00881"/>
    </source>
</evidence>
<protein>
    <submittedName>
        <fullName evidence="9">NAD(P)H-flavin oxidoreductase</fullName>
        <ecNumber evidence="9">1.6.99.-</ecNumber>
    </submittedName>
</protein>
<evidence type="ECO:0000256" key="1">
    <source>
        <dbReference type="ARBA" id="ARBA00001917"/>
    </source>
</evidence>
<comment type="caution">
    <text evidence="9">The sequence shown here is derived from an EMBL/GenBank/DDBJ whole genome shotgun (WGS) entry which is preliminary data.</text>
</comment>
<gene>
    <name evidence="9" type="primary">frp</name>
    <name evidence="9" type="ORF">HPNQ4044_0890</name>
</gene>